<dbReference type="AlphaFoldDB" id="A0A812IZU4"/>
<dbReference type="InterPro" id="IPR036249">
    <property type="entry name" value="Thioredoxin-like_sf"/>
</dbReference>
<name>A0A812IZU4_SYMPI</name>
<sequence>MLTSMQEAIGRTKAASSRRSYSARRSLACLCCPAAALLLFSLAATVFVNVDPRVGSSASRLPRHARMSPAAVQPNELEYMPMKMASFATGILRPFFVVQAAIQAGRYDKWSVRASIEEDIKSAPLVIYTYEWSPFSSEAKKLLDSVGADYTEAPQSGCFN</sequence>
<dbReference type="OrthoDB" id="418495at2759"/>
<gene>
    <name evidence="1" type="primary">PPX2</name>
    <name evidence="1" type="ORF">SPIL2461_LOCUS1389</name>
</gene>
<dbReference type="Gene3D" id="3.40.30.10">
    <property type="entry name" value="Glutaredoxin"/>
    <property type="match status" value="1"/>
</dbReference>
<evidence type="ECO:0000313" key="2">
    <source>
        <dbReference type="Proteomes" id="UP000649617"/>
    </source>
</evidence>
<organism evidence="1 2">
    <name type="scientific">Symbiodinium pilosum</name>
    <name type="common">Dinoflagellate</name>
    <dbReference type="NCBI Taxonomy" id="2952"/>
    <lineage>
        <taxon>Eukaryota</taxon>
        <taxon>Sar</taxon>
        <taxon>Alveolata</taxon>
        <taxon>Dinophyceae</taxon>
        <taxon>Suessiales</taxon>
        <taxon>Symbiodiniaceae</taxon>
        <taxon>Symbiodinium</taxon>
    </lineage>
</organism>
<accession>A0A812IZU4</accession>
<comment type="caution">
    <text evidence="1">The sequence shown here is derived from an EMBL/GenBank/DDBJ whole genome shotgun (WGS) entry which is preliminary data.</text>
</comment>
<dbReference type="EMBL" id="CAJNIZ010001337">
    <property type="protein sequence ID" value="CAE7188774.1"/>
    <property type="molecule type" value="Genomic_DNA"/>
</dbReference>
<evidence type="ECO:0000313" key="1">
    <source>
        <dbReference type="EMBL" id="CAE7188774.1"/>
    </source>
</evidence>
<protein>
    <submittedName>
        <fullName evidence="1">PPX2 protein</fullName>
    </submittedName>
</protein>
<keyword evidence="2" id="KW-1185">Reference proteome</keyword>
<proteinExistence type="predicted"/>
<dbReference type="Proteomes" id="UP000649617">
    <property type="component" value="Unassembled WGS sequence"/>
</dbReference>
<dbReference type="SUPFAM" id="SSF52833">
    <property type="entry name" value="Thioredoxin-like"/>
    <property type="match status" value="1"/>
</dbReference>
<reference evidence="1" key="1">
    <citation type="submission" date="2021-02" db="EMBL/GenBank/DDBJ databases">
        <authorList>
            <person name="Dougan E. K."/>
            <person name="Rhodes N."/>
            <person name="Thang M."/>
            <person name="Chan C."/>
        </authorList>
    </citation>
    <scope>NUCLEOTIDE SEQUENCE</scope>
</reference>